<dbReference type="Gene3D" id="3.30.200.20">
    <property type="entry name" value="Phosphorylase Kinase, domain 1"/>
    <property type="match status" value="1"/>
</dbReference>
<proteinExistence type="inferred from homology"/>
<evidence type="ECO:0000256" key="9">
    <source>
        <dbReference type="ARBA" id="ARBA00022737"/>
    </source>
</evidence>
<evidence type="ECO:0000256" key="14">
    <source>
        <dbReference type="ARBA" id="ARBA00023136"/>
    </source>
</evidence>
<keyword evidence="8" id="KW-0732">Signal</keyword>
<dbReference type="PROSITE" id="PS00108">
    <property type="entry name" value="PROTEIN_KINASE_ST"/>
    <property type="match status" value="1"/>
</dbReference>
<evidence type="ECO:0000256" key="13">
    <source>
        <dbReference type="ARBA" id="ARBA00022989"/>
    </source>
</evidence>
<dbReference type="AlphaFoldDB" id="A0A7I8IGG3"/>
<dbReference type="EMBL" id="LR743590">
    <property type="protein sequence ID" value="CAA2617271.1"/>
    <property type="molecule type" value="Genomic_DNA"/>
</dbReference>
<comment type="similarity">
    <text evidence="2">Belongs to the protein kinase superfamily. Ser/Thr protein kinase family.</text>
</comment>
<keyword evidence="5" id="KW-0433">Leucine-rich repeat</keyword>
<dbReference type="EC" id="2.7.11.1" evidence="3"/>
<comment type="catalytic activity">
    <reaction evidence="17">
        <text>L-threonyl-[protein] + ATP = O-phospho-L-threonyl-[protein] + ADP + H(+)</text>
        <dbReference type="Rhea" id="RHEA:46608"/>
        <dbReference type="Rhea" id="RHEA-COMP:11060"/>
        <dbReference type="Rhea" id="RHEA-COMP:11605"/>
        <dbReference type="ChEBI" id="CHEBI:15378"/>
        <dbReference type="ChEBI" id="CHEBI:30013"/>
        <dbReference type="ChEBI" id="CHEBI:30616"/>
        <dbReference type="ChEBI" id="CHEBI:61977"/>
        <dbReference type="ChEBI" id="CHEBI:456216"/>
        <dbReference type="EC" id="2.7.11.1"/>
    </reaction>
</comment>
<dbReference type="SUPFAM" id="SSF52075">
    <property type="entry name" value="Outer arm dynein light chain 1"/>
    <property type="match status" value="1"/>
</dbReference>
<accession>A0A7I8IGG3</accession>
<dbReference type="InterPro" id="IPR001611">
    <property type="entry name" value="Leu-rich_rpt"/>
</dbReference>
<evidence type="ECO:0000256" key="15">
    <source>
        <dbReference type="ARBA" id="ARBA00023170"/>
    </source>
</evidence>
<feature type="region of interest" description="Disordered" evidence="20">
    <location>
        <begin position="802"/>
        <end position="837"/>
    </location>
</feature>
<dbReference type="Pfam" id="PF07714">
    <property type="entry name" value="PK_Tyr_Ser-Thr"/>
    <property type="match status" value="1"/>
</dbReference>
<keyword evidence="7" id="KW-0812">Transmembrane</keyword>
<dbReference type="GO" id="GO:0004674">
    <property type="term" value="F:protein serine/threonine kinase activity"/>
    <property type="evidence" value="ECO:0007669"/>
    <property type="project" value="UniProtKB-KW"/>
</dbReference>
<reference evidence="22 23" key="1">
    <citation type="submission" date="2019-12" db="EMBL/GenBank/DDBJ databases">
        <authorList>
            <person name="Scholz U."/>
            <person name="Mascher M."/>
            <person name="Fiebig A."/>
        </authorList>
    </citation>
    <scope>NUCLEOTIDE SEQUENCE</scope>
</reference>
<dbReference type="PROSITE" id="PS50011">
    <property type="entry name" value="PROTEIN_KINASE_DOM"/>
    <property type="match status" value="1"/>
</dbReference>
<dbReference type="SUPFAM" id="SSF52058">
    <property type="entry name" value="L domain-like"/>
    <property type="match status" value="1"/>
</dbReference>
<dbReference type="InterPro" id="IPR011009">
    <property type="entry name" value="Kinase-like_dom_sf"/>
</dbReference>
<dbReference type="InterPro" id="IPR032675">
    <property type="entry name" value="LRR_dom_sf"/>
</dbReference>
<gene>
    <name evidence="22" type="ORF">SI7747_03003440</name>
</gene>
<evidence type="ECO:0000256" key="17">
    <source>
        <dbReference type="ARBA" id="ARBA00047899"/>
    </source>
</evidence>
<name>A0A7I8IGG3_SPIIN</name>
<protein>
    <recommendedName>
        <fullName evidence="3">non-specific serine/threonine protein kinase</fullName>
        <ecNumber evidence="3">2.7.11.1</ecNumber>
    </recommendedName>
</protein>
<evidence type="ECO:0000256" key="16">
    <source>
        <dbReference type="ARBA" id="ARBA00023180"/>
    </source>
</evidence>
<evidence type="ECO:0000256" key="12">
    <source>
        <dbReference type="ARBA" id="ARBA00022840"/>
    </source>
</evidence>
<evidence type="ECO:0000256" key="10">
    <source>
        <dbReference type="ARBA" id="ARBA00022741"/>
    </source>
</evidence>
<keyword evidence="4" id="KW-0723">Serine/threonine-protein kinase</keyword>
<dbReference type="Gene3D" id="1.10.510.10">
    <property type="entry name" value="Transferase(Phosphotransferase) domain 1"/>
    <property type="match status" value="1"/>
</dbReference>
<dbReference type="PANTHER" id="PTHR45974:SF134">
    <property type="entry name" value="OS01G0960400 PROTEIN"/>
    <property type="match status" value="1"/>
</dbReference>
<evidence type="ECO:0000256" key="4">
    <source>
        <dbReference type="ARBA" id="ARBA00022527"/>
    </source>
</evidence>
<evidence type="ECO:0000313" key="23">
    <source>
        <dbReference type="Proteomes" id="UP001189122"/>
    </source>
</evidence>
<evidence type="ECO:0000256" key="8">
    <source>
        <dbReference type="ARBA" id="ARBA00022729"/>
    </source>
</evidence>
<dbReference type="Pfam" id="PF08263">
    <property type="entry name" value="LRRNT_2"/>
    <property type="match status" value="1"/>
</dbReference>
<dbReference type="InterPro" id="IPR000719">
    <property type="entry name" value="Prot_kinase_dom"/>
</dbReference>
<dbReference type="GO" id="GO:0005524">
    <property type="term" value="F:ATP binding"/>
    <property type="evidence" value="ECO:0007669"/>
    <property type="project" value="UniProtKB-UniRule"/>
</dbReference>
<evidence type="ECO:0000256" key="3">
    <source>
        <dbReference type="ARBA" id="ARBA00012513"/>
    </source>
</evidence>
<dbReference type="Pfam" id="PF00560">
    <property type="entry name" value="LRR_1"/>
    <property type="match status" value="3"/>
</dbReference>
<dbReference type="PANTHER" id="PTHR45974">
    <property type="entry name" value="RECEPTOR-LIKE PROTEIN 55"/>
    <property type="match status" value="1"/>
</dbReference>
<keyword evidence="14" id="KW-0472">Membrane</keyword>
<dbReference type="PROSITE" id="PS00107">
    <property type="entry name" value="PROTEIN_KINASE_ATP"/>
    <property type="match status" value="1"/>
</dbReference>
<evidence type="ECO:0000256" key="19">
    <source>
        <dbReference type="PROSITE-ProRule" id="PRU10141"/>
    </source>
</evidence>
<keyword evidence="15" id="KW-0675">Receptor</keyword>
<dbReference type="InterPro" id="IPR013210">
    <property type="entry name" value="LRR_N_plant-typ"/>
</dbReference>
<evidence type="ECO:0000259" key="21">
    <source>
        <dbReference type="PROSITE" id="PS50011"/>
    </source>
</evidence>
<evidence type="ECO:0000256" key="2">
    <source>
        <dbReference type="ARBA" id="ARBA00008684"/>
    </source>
</evidence>
<keyword evidence="12 19" id="KW-0067">ATP-binding</keyword>
<dbReference type="InterPro" id="IPR017441">
    <property type="entry name" value="Protein_kinase_ATP_BS"/>
</dbReference>
<comment type="catalytic activity">
    <reaction evidence="18">
        <text>L-seryl-[protein] + ATP = O-phospho-L-seryl-[protein] + ADP + H(+)</text>
        <dbReference type="Rhea" id="RHEA:17989"/>
        <dbReference type="Rhea" id="RHEA-COMP:9863"/>
        <dbReference type="Rhea" id="RHEA-COMP:11604"/>
        <dbReference type="ChEBI" id="CHEBI:15378"/>
        <dbReference type="ChEBI" id="CHEBI:29999"/>
        <dbReference type="ChEBI" id="CHEBI:30616"/>
        <dbReference type="ChEBI" id="CHEBI:83421"/>
        <dbReference type="ChEBI" id="CHEBI:456216"/>
        <dbReference type="EC" id="2.7.11.1"/>
    </reaction>
</comment>
<evidence type="ECO:0000313" key="22">
    <source>
        <dbReference type="EMBL" id="CAA2617271.1"/>
    </source>
</evidence>
<comment type="subcellular location">
    <subcellularLocation>
        <location evidence="1">Cell membrane</location>
        <topology evidence="1">Single-pass membrane protein</topology>
    </subcellularLocation>
</comment>
<dbReference type="SMART" id="SM00220">
    <property type="entry name" value="S_TKc"/>
    <property type="match status" value="1"/>
</dbReference>
<evidence type="ECO:0000256" key="11">
    <source>
        <dbReference type="ARBA" id="ARBA00022777"/>
    </source>
</evidence>
<dbReference type="InterPro" id="IPR001245">
    <property type="entry name" value="Ser-Thr/Tyr_kinase_cat_dom"/>
</dbReference>
<feature type="binding site" evidence="19">
    <location>
        <position position="556"/>
    </location>
    <ligand>
        <name>ATP</name>
        <dbReference type="ChEBI" id="CHEBI:30616"/>
    </ligand>
</feature>
<sequence length="837" mass="93230">MDQLSLYLQKKFDLEVKLALLTDEKCVNALRVIRTNLTDPRENLESWKHGDPCKSPWTGVMCFPRVANDGYLHVRSLALLNMNLSGQIAPEFGQLSRLEVLDFMWNNISGNIPKEIGKLTSLKLLLLSGNQLSGSIPEELGNLRSLDRFQIDENNMSGPLPKSFANLTRAKHLHMNNNSISGQIPPEFSRLPCLVHLLLDNNKLSGYLPPELSQMPNLLILQLDNNNFSGTSIPASYANMAKLAKLSLRNCGLQGSMPDISGMPYLNFLSEPKPAEWKILANKVSTNITTIDLSNNMLGGSIPPSFTGLRFFRECESLQNNNLIGSVPSFIWQNNSFVWNESVTLLQGNPICENRSALTIVQFCGPQAKHQDYIHESCSDSSAGCRPCSSADFLNTILSLLIGYRLKSPGFSHFTPHMDRFETYLTKDLNLFHYQLYIDSYSWEAGPRLRMQLKFFPADSSSFNISEILRIKTMFIEWNIRNKDFFGPYELLNFTLLGIYSNALKSSIKIDGVKSFTFEEMAVATKKFCGSSQVGQGGYGRVYKGVLADGTSVAVKRAQKDSLQGSKEFFTEIEFLSRLHHRNLVSMVGFCDEEDEQMLVYEFMPNGTLRDHLSGKLERPLNFSMRLHIALGSARGIMYLHTEANPPVFHRDIKASNILLDSKFTARVADFGLSRLAPAPDTEESEKGHISTVVKGTPGYLDPEYILTHQLTDRSDLLTGMRPVIHGKNITREVATSCEAGLIASVVDKKMGPYPVDSVDKFAALALRCCSTRTADRPSISEVVKELEDLWQTTVESSSKDSTMWVHLSTPSEGGPATPSASSSNSNANVSYSLSPR</sequence>
<evidence type="ECO:0000256" key="20">
    <source>
        <dbReference type="SAM" id="MobiDB-lite"/>
    </source>
</evidence>
<evidence type="ECO:0000256" key="6">
    <source>
        <dbReference type="ARBA" id="ARBA00022679"/>
    </source>
</evidence>
<feature type="domain" description="Protein kinase" evidence="21">
    <location>
        <begin position="528"/>
        <end position="792"/>
    </location>
</feature>
<keyword evidence="6" id="KW-0808">Transferase</keyword>
<keyword evidence="9" id="KW-0677">Repeat</keyword>
<keyword evidence="11" id="KW-0418">Kinase</keyword>
<evidence type="ECO:0000256" key="5">
    <source>
        <dbReference type="ARBA" id="ARBA00022614"/>
    </source>
</evidence>
<dbReference type="GO" id="GO:0005886">
    <property type="term" value="C:plasma membrane"/>
    <property type="evidence" value="ECO:0007669"/>
    <property type="project" value="UniProtKB-SubCell"/>
</dbReference>
<feature type="compositionally biased region" description="Low complexity" evidence="20">
    <location>
        <begin position="811"/>
        <end position="837"/>
    </location>
</feature>
<keyword evidence="23" id="KW-1185">Reference proteome</keyword>
<organism evidence="22">
    <name type="scientific">Spirodela intermedia</name>
    <name type="common">Intermediate duckweed</name>
    <dbReference type="NCBI Taxonomy" id="51605"/>
    <lineage>
        <taxon>Eukaryota</taxon>
        <taxon>Viridiplantae</taxon>
        <taxon>Streptophyta</taxon>
        <taxon>Embryophyta</taxon>
        <taxon>Tracheophyta</taxon>
        <taxon>Spermatophyta</taxon>
        <taxon>Magnoliopsida</taxon>
        <taxon>Liliopsida</taxon>
        <taxon>Araceae</taxon>
        <taxon>Lemnoideae</taxon>
        <taxon>Spirodela</taxon>
    </lineage>
</organism>
<keyword evidence="16" id="KW-0325">Glycoprotein</keyword>
<dbReference type="Proteomes" id="UP001189122">
    <property type="component" value="Unassembled WGS sequence"/>
</dbReference>
<dbReference type="Gene3D" id="3.80.10.10">
    <property type="entry name" value="Ribonuclease Inhibitor"/>
    <property type="match status" value="3"/>
</dbReference>
<keyword evidence="10 19" id="KW-0547">Nucleotide-binding</keyword>
<dbReference type="InterPro" id="IPR008271">
    <property type="entry name" value="Ser/Thr_kinase_AS"/>
</dbReference>
<evidence type="ECO:0000256" key="18">
    <source>
        <dbReference type="ARBA" id="ARBA00048679"/>
    </source>
</evidence>
<dbReference type="Pfam" id="PF13855">
    <property type="entry name" value="LRR_8"/>
    <property type="match status" value="1"/>
</dbReference>
<dbReference type="EMBL" id="CACRZD030000003">
    <property type="protein sequence ID" value="CAA6656969.1"/>
    <property type="molecule type" value="Genomic_DNA"/>
</dbReference>
<dbReference type="FunFam" id="3.30.200.20:FF:000039">
    <property type="entry name" value="receptor-like protein kinase FERONIA"/>
    <property type="match status" value="1"/>
</dbReference>
<dbReference type="SUPFAM" id="SSF56112">
    <property type="entry name" value="Protein kinase-like (PK-like)"/>
    <property type="match status" value="1"/>
</dbReference>
<evidence type="ECO:0000256" key="7">
    <source>
        <dbReference type="ARBA" id="ARBA00022692"/>
    </source>
</evidence>
<keyword evidence="13" id="KW-1133">Transmembrane helix</keyword>
<evidence type="ECO:0000256" key="1">
    <source>
        <dbReference type="ARBA" id="ARBA00004162"/>
    </source>
</evidence>
<dbReference type="FunFam" id="3.80.10.10:FF:000387">
    <property type="entry name" value="Probable LRR receptor-like serine/threonine-protein kinase At1g06840"/>
    <property type="match status" value="1"/>
</dbReference>